<comment type="caution">
    <text evidence="4">The sequence shown here is derived from an EMBL/GenBank/DDBJ whole genome shotgun (WGS) entry which is preliminary data.</text>
</comment>
<dbReference type="EMBL" id="VIRB01000119">
    <property type="protein sequence ID" value="NDO70711.1"/>
    <property type="molecule type" value="Genomic_DNA"/>
</dbReference>
<proteinExistence type="predicted"/>
<evidence type="ECO:0000313" key="4">
    <source>
        <dbReference type="EMBL" id="RRK31527.1"/>
    </source>
</evidence>
<dbReference type="Gene3D" id="3.30.1370.160">
    <property type="match status" value="1"/>
</dbReference>
<accession>A0A3R8R3S4</accession>
<dbReference type="Gene3D" id="3.10.290.10">
    <property type="entry name" value="RNA-binding S4 domain"/>
    <property type="match status" value="1"/>
</dbReference>
<dbReference type="OrthoDB" id="9812787at2"/>
<evidence type="ECO:0000256" key="1">
    <source>
        <dbReference type="PROSITE-ProRule" id="PRU00182"/>
    </source>
</evidence>
<sequence>MMKDEELLAKRLSELSRQAFHRGIITYTDFLNLNEQSILHALPKNSLYTEYVLFGGYDGAERQMAAFLPDDALSLRCRYGAEQEREGGIPPEGELFSDRIAVLEISPLHAKYADELTHRDYLGALMNLGVERGKMGDILMDDPKALVFLDAKLKAFVMEELTRIRRTSVQTAEVDFQDFSYTPNVQEIKGTVSSVRLDALLALAFSSSRSSLTGLIGAGKVFVNGRLTTSNGCHIREQDIISVRGMGKFRFAGQLSVTKKNRICVLIHKYI</sequence>
<accession>N2AQM8</accession>
<dbReference type="GO" id="GO:0003723">
    <property type="term" value="F:RNA binding"/>
    <property type="evidence" value="ECO:0007669"/>
    <property type="project" value="UniProtKB-KW"/>
</dbReference>
<dbReference type="Gene3D" id="3.30.70.330">
    <property type="match status" value="1"/>
</dbReference>
<evidence type="ECO:0000313" key="5">
    <source>
        <dbReference type="Proteomes" id="UP000274920"/>
    </source>
</evidence>
<dbReference type="InterPro" id="IPR002942">
    <property type="entry name" value="S4_RNA-bd"/>
</dbReference>
<dbReference type="CDD" id="cd00165">
    <property type="entry name" value="S4"/>
    <property type="match status" value="1"/>
</dbReference>
<dbReference type="SMART" id="SM00363">
    <property type="entry name" value="S4"/>
    <property type="match status" value="1"/>
</dbReference>
<keyword evidence="5" id="KW-1185">Reference proteome</keyword>
<name>N2AQM8_9FIRM</name>
<reference evidence="4" key="1">
    <citation type="submission" date="2018-10" db="EMBL/GenBank/DDBJ databases">
        <title>Schaedlerella arabinophila gen. nov. sp. nov., isolated from the mouse intestinal tract and comparative analysis with the genome of the closely related altered Schaedler flora strain ASF502.</title>
        <authorList>
            <person name="Miyake S."/>
            <person name="Soh M."/>
            <person name="Seedorf H."/>
        </authorList>
    </citation>
    <scope>NUCLEOTIDE SEQUENCE [LARGE SCALE GENOMIC DNA]</scope>
    <source>
        <strain evidence="4">DSM 106076</strain>
    </source>
</reference>
<dbReference type="eggNOG" id="COG2302">
    <property type="taxonomic scope" value="Bacteria"/>
</dbReference>
<organism evidence="4 5">
    <name type="scientific">Schaedlerella arabinosiphila</name>
    <dbReference type="NCBI Taxonomy" id="2044587"/>
    <lineage>
        <taxon>Bacteria</taxon>
        <taxon>Bacillati</taxon>
        <taxon>Bacillota</taxon>
        <taxon>Clostridia</taxon>
        <taxon>Lachnospirales</taxon>
        <taxon>Lachnospiraceae</taxon>
        <taxon>Schaedlerella</taxon>
    </lineage>
</organism>
<evidence type="ECO:0000313" key="6">
    <source>
        <dbReference type="Proteomes" id="UP000474104"/>
    </source>
</evidence>
<dbReference type="InterPro" id="IPR012677">
    <property type="entry name" value="Nucleotide-bd_a/b_plait_sf"/>
</dbReference>
<feature type="domain" description="RNA-binding S4" evidence="2">
    <location>
        <begin position="195"/>
        <end position="263"/>
    </location>
</feature>
<evidence type="ECO:0000313" key="3">
    <source>
        <dbReference type="EMBL" id="NDO70711.1"/>
    </source>
</evidence>
<dbReference type="PROSITE" id="PS50889">
    <property type="entry name" value="S4"/>
    <property type="match status" value="1"/>
</dbReference>
<dbReference type="Proteomes" id="UP000474104">
    <property type="component" value="Unassembled WGS sequence"/>
</dbReference>
<protein>
    <submittedName>
        <fullName evidence="4">RNA-binding protein</fullName>
    </submittedName>
</protein>
<dbReference type="Pfam" id="PF01479">
    <property type="entry name" value="S4"/>
    <property type="match status" value="1"/>
</dbReference>
<dbReference type="AlphaFoldDB" id="N2AQM8"/>
<gene>
    <name evidence="4" type="ORF">EBB54_09225</name>
    <name evidence="3" type="ORF">FMM80_19490</name>
</gene>
<dbReference type="STRING" id="2044587.C824_02253"/>
<dbReference type="EMBL" id="RHJS01000002">
    <property type="protein sequence ID" value="RRK31527.1"/>
    <property type="molecule type" value="Genomic_DNA"/>
</dbReference>
<dbReference type="InterPro" id="IPR036986">
    <property type="entry name" value="S4_RNA-bd_sf"/>
</dbReference>
<dbReference type="RefSeq" id="WP_004079053.1">
    <property type="nucleotide sequence ID" value="NZ_RHJS01000002.1"/>
</dbReference>
<dbReference type="Proteomes" id="UP000274920">
    <property type="component" value="Unassembled WGS sequence"/>
</dbReference>
<dbReference type="Pfam" id="PF17774">
    <property type="entry name" value="YlmH_RBD"/>
    <property type="match status" value="1"/>
</dbReference>
<dbReference type="InterPro" id="IPR040591">
    <property type="entry name" value="RqcP2_RBD"/>
</dbReference>
<dbReference type="HOGENOM" id="CLU_075687_1_0_9"/>
<keyword evidence="1" id="KW-0694">RNA-binding</keyword>
<evidence type="ECO:0000259" key="2">
    <source>
        <dbReference type="SMART" id="SM00363"/>
    </source>
</evidence>
<dbReference type="SUPFAM" id="SSF55174">
    <property type="entry name" value="Alpha-L RNA-binding motif"/>
    <property type="match status" value="1"/>
</dbReference>
<reference evidence="3 6" key="2">
    <citation type="submission" date="2019-07" db="EMBL/GenBank/DDBJ databases">
        <title>Draft genome sequences of 15 bacterial species constituting the stable defined intestinal microbiota of the GM15 gnotobiotic mouse model.</title>
        <authorList>
            <person name="Elie C."/>
            <person name="Mathieu A."/>
            <person name="Saliou A."/>
            <person name="Darnaud M."/>
            <person name="Leulier F."/>
            <person name="Tamellini A."/>
        </authorList>
    </citation>
    <scope>NUCLEOTIDE SEQUENCE [LARGE SCALE GENOMIC DNA]</scope>
    <source>
        <strain evidence="6">ASF 502</strain>
        <strain evidence="3">MD300</strain>
    </source>
</reference>